<feature type="transmembrane region" description="Helical" evidence="3">
    <location>
        <begin position="6"/>
        <end position="27"/>
    </location>
</feature>
<feature type="region of interest" description="Disordered" evidence="2">
    <location>
        <begin position="595"/>
        <end position="625"/>
    </location>
</feature>
<evidence type="ECO:0000313" key="5">
    <source>
        <dbReference type="Proteomes" id="UP000005953"/>
    </source>
</evidence>
<evidence type="ECO:0000256" key="3">
    <source>
        <dbReference type="SAM" id="Phobius"/>
    </source>
</evidence>
<evidence type="ECO:0000256" key="2">
    <source>
        <dbReference type="SAM" id="MobiDB-lite"/>
    </source>
</evidence>
<dbReference type="AlphaFoldDB" id="A4BBN9"/>
<name>A4BBN9_9GAMM</name>
<dbReference type="RefSeq" id="WP_008046578.1">
    <property type="nucleotide sequence ID" value="NZ_CH724153.1"/>
</dbReference>
<keyword evidence="1" id="KW-0175">Coiled coil</keyword>
<evidence type="ECO:0008006" key="6">
    <source>
        <dbReference type="Google" id="ProtNLM"/>
    </source>
</evidence>
<sequence length="625" mass="69321">MKLFRWSGLIGFVLFTAVLMIIGLLFLDGWTKKAVEAAGFQVNGAEVTVADVDLTLSPLGFRFEQVAVADADDPMRNAVEIGQMRLAINFAQLFLGNVRLEDVTVADVQTRTEREAPARLAESAENDSDSAGAEPSVAEQQVERIAGELPSPTEVVNQQTQNTREAVSDAQQVIADARSEISAAASEVPDEDELAAYRQRIAEIKARELNSIEAIRATQQQLSEVASEAAQDKLAIESLKREIESAAEQTRSAVAQVGQAPAEDWAQLREDYPLNQESAMKVARLLIGDKLFDTYDQASYWYEKAKPWIRRLAPAREEVEPAAQRLDGTFVRFPHPDPTARFQLDQALVSFRADDWPWEMTIEDLSSHRGELYIPTKLALQRGTDDRIGLRINGLLDRIDGTSVDTWDMLGQGVAFAQRSVALADVNLTWTPEPANITGNLVITDGELDGQVQLAFPQSNFDVTGDGLTTRYLRQALSAIDAFTIDIDLAGRVTRPQLSVRSNLDNQLGDALADVAKAEYDAWLADARQELDARVAELRAPVDDAAAQVRQQRDEVIVRINQFESEVEAEIRSLESKIESERKRLEQAAADRLKAEREKAEAAARKEAEEKLKEEAEKLKDQFSF</sequence>
<reference evidence="4 5" key="1">
    <citation type="submission" date="2006-02" db="EMBL/GenBank/DDBJ databases">
        <authorList>
            <person name="Pinhassi J."/>
            <person name="Pedros-Alio C."/>
            <person name="Ferriera S."/>
            <person name="Johnson J."/>
            <person name="Kravitz S."/>
            <person name="Halpern A."/>
            <person name="Remington K."/>
            <person name="Beeson K."/>
            <person name="Tran B."/>
            <person name="Rogers Y.-H."/>
            <person name="Friedman R."/>
            <person name="Venter J.C."/>
        </authorList>
    </citation>
    <scope>NUCLEOTIDE SEQUENCE [LARGE SCALE GENOMIC DNA]</scope>
    <source>
        <strain evidence="4 5">MED297</strain>
    </source>
</reference>
<dbReference type="InterPro" id="IPR019934">
    <property type="entry name" value="CHP03545"/>
</dbReference>
<dbReference type="Proteomes" id="UP000005953">
    <property type="component" value="Unassembled WGS sequence"/>
</dbReference>
<dbReference type="HOGENOM" id="CLU_028865_0_0_6"/>
<evidence type="ECO:0000313" key="4">
    <source>
        <dbReference type="EMBL" id="EAR10374.1"/>
    </source>
</evidence>
<protein>
    <recommendedName>
        <fullName evidence="6">TIGR03545 family protein</fullName>
    </recommendedName>
</protein>
<dbReference type="OrthoDB" id="5752177at2"/>
<organism evidence="4 5">
    <name type="scientific">Reinekea blandensis MED297</name>
    <dbReference type="NCBI Taxonomy" id="314283"/>
    <lineage>
        <taxon>Bacteria</taxon>
        <taxon>Pseudomonadati</taxon>
        <taxon>Pseudomonadota</taxon>
        <taxon>Gammaproteobacteria</taxon>
        <taxon>Oceanospirillales</taxon>
        <taxon>Saccharospirillaceae</taxon>
        <taxon>Reinekea</taxon>
    </lineage>
</organism>
<dbReference type="STRING" id="314283.MED297_01095"/>
<proteinExistence type="predicted"/>
<keyword evidence="5" id="KW-1185">Reference proteome</keyword>
<dbReference type="NCBIfam" id="TIGR03545">
    <property type="entry name" value="TIGR03545 family protein"/>
    <property type="match status" value="1"/>
</dbReference>
<keyword evidence="3" id="KW-1133">Transmembrane helix</keyword>
<keyword evidence="3" id="KW-0472">Membrane</keyword>
<feature type="region of interest" description="Disordered" evidence="2">
    <location>
        <begin position="113"/>
        <end position="138"/>
    </location>
</feature>
<keyword evidence="3" id="KW-0812">Transmembrane</keyword>
<accession>A4BBN9</accession>
<gene>
    <name evidence="4" type="ORF">MED297_01095</name>
</gene>
<feature type="coiled-coil region" evidence="1">
    <location>
        <begin position="222"/>
        <end position="256"/>
    </location>
</feature>
<evidence type="ECO:0000256" key="1">
    <source>
        <dbReference type="SAM" id="Coils"/>
    </source>
</evidence>
<dbReference type="EMBL" id="AAOE01000004">
    <property type="protein sequence ID" value="EAR10374.1"/>
    <property type="molecule type" value="Genomic_DNA"/>
</dbReference>
<comment type="caution">
    <text evidence="4">The sequence shown here is derived from an EMBL/GenBank/DDBJ whole genome shotgun (WGS) entry which is preliminary data.</text>
</comment>